<dbReference type="Proteomes" id="UP000728647">
    <property type="component" value="Unassembled WGS sequence"/>
</dbReference>
<feature type="region of interest" description="Disordered" evidence="1">
    <location>
        <begin position="153"/>
        <end position="172"/>
    </location>
</feature>
<organism evidence="2 3">
    <name type="scientific">Haloterrigena gelatinilytica</name>
    <dbReference type="NCBI Taxonomy" id="2741724"/>
    <lineage>
        <taxon>Archaea</taxon>
        <taxon>Methanobacteriati</taxon>
        <taxon>Methanobacteriota</taxon>
        <taxon>Stenosarchaea group</taxon>
        <taxon>Halobacteria</taxon>
        <taxon>Halobacteriales</taxon>
        <taxon>Natrialbaceae</taxon>
        <taxon>Haloterrigena</taxon>
    </lineage>
</organism>
<gene>
    <name evidence="2" type="ORF">HT576_04000</name>
</gene>
<dbReference type="AlphaFoldDB" id="A0A8J8GIX5"/>
<evidence type="ECO:0000313" key="2">
    <source>
        <dbReference type="EMBL" id="NUB90198.1"/>
    </source>
</evidence>
<accession>A0A8J8GIX5</accession>
<name>A0A8J8GIX5_9EURY</name>
<evidence type="ECO:0000313" key="3">
    <source>
        <dbReference type="Proteomes" id="UP000728647"/>
    </source>
</evidence>
<comment type="caution">
    <text evidence="2">The sequence shown here is derived from an EMBL/GenBank/DDBJ whole genome shotgun (WGS) entry which is preliminary data.</text>
</comment>
<sequence length="192" mass="20634">MEKSRTTGDRDGIMAKRESIGDPRRSFMAKGVLAAGALTLGATAFGTATGSAQREQTAVFSNKYYPEASFDVVSPLQTSATVEILQADGEPVPEISQPDEWTGYIIRYDIGDVREAGITTFLFTRGQRLSAGSRGTIGEDASVLSSQLNLLSTSVTEETETETGPQPLEEDEIDAFEEAIRDDDDDPENGGE</sequence>
<evidence type="ECO:0000256" key="1">
    <source>
        <dbReference type="SAM" id="MobiDB-lite"/>
    </source>
</evidence>
<proteinExistence type="predicted"/>
<feature type="region of interest" description="Disordered" evidence="1">
    <location>
        <begin position="1"/>
        <end position="22"/>
    </location>
</feature>
<protein>
    <submittedName>
        <fullName evidence="2">Calcium-binding protein</fullName>
    </submittedName>
</protein>
<dbReference type="EMBL" id="JABURA010000001">
    <property type="protein sequence ID" value="NUB90198.1"/>
    <property type="molecule type" value="Genomic_DNA"/>
</dbReference>
<reference evidence="2" key="1">
    <citation type="submission" date="2020-06" db="EMBL/GenBank/DDBJ databases">
        <title>Haloterrigena sp. nov., an extremely halophilic archaeon isolated from a saline sediment.</title>
        <authorList>
            <person name="Liu B.-B."/>
        </authorList>
    </citation>
    <scope>NUCLEOTIDE SEQUENCE</scope>
    <source>
        <strain evidence="2">SYSU A121-1</strain>
    </source>
</reference>